<name>A0A1D7U6T5_9HYPH</name>
<accession>A0A1D7U6T5</accession>
<protein>
    <submittedName>
        <fullName evidence="1">Uncharacterized protein</fullName>
    </submittedName>
</protein>
<dbReference type="STRING" id="1526658.BHK69_24020"/>
<proteinExistence type="predicted"/>
<keyword evidence="2" id="KW-1185">Reference proteome</keyword>
<gene>
    <name evidence="1" type="ORF">BHK69_24020</name>
</gene>
<dbReference type="AlphaFoldDB" id="A0A1D7U6T5"/>
<evidence type="ECO:0000313" key="1">
    <source>
        <dbReference type="EMBL" id="AOO83098.1"/>
    </source>
</evidence>
<sequence length="159" mass="17817">MAIDPSAQSAEQLSTLIQRYQERGLTDRAEYAAYVEAYAAKAVPKLKLDTTISAIREAARMKQFISYGDLASSNSVEWSSVRRLMPKHLDSILWKCHHLGWPLITAIVVNKQHLQTGAMEMESLAGFSEGARRLGVSVTDEPSFLQQQQKLTFDWASET</sequence>
<reference evidence="1 2" key="1">
    <citation type="journal article" date="2015" name="Antonie Van Leeuwenhoek">
        <title>Bosea vaviloviae sp. nov., a new species of slow-growing rhizobia isolated from nodules of the relict species Vavilovia formosa (Stev.) Fed.</title>
        <authorList>
            <person name="Safronova V.I."/>
            <person name="Kuznetsova I.G."/>
            <person name="Sazanova A.L."/>
            <person name="Kimeklis A.K."/>
            <person name="Belimov A.A."/>
            <person name="Andronov E.E."/>
            <person name="Pinaev A.G."/>
            <person name="Chizhevskaya E.P."/>
            <person name="Pukhaev A.R."/>
            <person name="Popov K.P."/>
            <person name="Willems A."/>
            <person name="Tikhonovich I.A."/>
        </authorList>
    </citation>
    <scope>NUCLEOTIDE SEQUENCE [LARGE SCALE GENOMIC DNA]</scope>
    <source>
        <strain evidence="1 2">Vaf18</strain>
    </source>
</reference>
<dbReference type="EMBL" id="CP017147">
    <property type="protein sequence ID" value="AOO83098.1"/>
    <property type="molecule type" value="Genomic_DNA"/>
</dbReference>
<organism evidence="1 2">
    <name type="scientific">Bosea vaviloviae</name>
    <dbReference type="NCBI Taxonomy" id="1526658"/>
    <lineage>
        <taxon>Bacteria</taxon>
        <taxon>Pseudomonadati</taxon>
        <taxon>Pseudomonadota</taxon>
        <taxon>Alphaproteobacteria</taxon>
        <taxon>Hyphomicrobiales</taxon>
        <taxon>Boseaceae</taxon>
        <taxon>Bosea</taxon>
    </lineage>
</organism>
<dbReference type="KEGG" id="bvv:BHK69_24020"/>
<dbReference type="Proteomes" id="UP000094969">
    <property type="component" value="Chromosome"/>
</dbReference>
<dbReference type="RefSeq" id="WP_069692300.1">
    <property type="nucleotide sequence ID" value="NZ_CP017147.1"/>
</dbReference>
<dbReference type="OrthoDB" id="9781481at2"/>
<evidence type="ECO:0000313" key="2">
    <source>
        <dbReference type="Proteomes" id="UP000094969"/>
    </source>
</evidence>